<feature type="transmembrane region" description="Helical" evidence="8">
    <location>
        <begin position="270"/>
        <end position="291"/>
    </location>
</feature>
<dbReference type="GO" id="GO:0008270">
    <property type="term" value="F:zinc ion binding"/>
    <property type="evidence" value="ECO:0007669"/>
    <property type="project" value="UniProtKB-KW"/>
</dbReference>
<dbReference type="InterPro" id="IPR044066">
    <property type="entry name" value="TRIAD_supradom"/>
</dbReference>
<gene>
    <name evidence="10" type="ORF">ECRASSUSDP1_LOCUS5458</name>
</gene>
<organism evidence="10 11">
    <name type="scientific">Euplotes crassus</name>
    <dbReference type="NCBI Taxonomy" id="5936"/>
    <lineage>
        <taxon>Eukaryota</taxon>
        <taxon>Sar</taxon>
        <taxon>Alveolata</taxon>
        <taxon>Ciliophora</taxon>
        <taxon>Intramacronucleata</taxon>
        <taxon>Spirotrichea</taxon>
        <taxon>Hypotrichia</taxon>
        <taxon>Euplotida</taxon>
        <taxon>Euplotidae</taxon>
        <taxon>Moneuplotes</taxon>
    </lineage>
</organism>
<feature type="compositionally biased region" description="Basic residues" evidence="7">
    <location>
        <begin position="414"/>
        <end position="476"/>
    </location>
</feature>
<dbReference type="PROSITE" id="PS51873">
    <property type="entry name" value="TRIAD"/>
    <property type="match status" value="1"/>
</dbReference>
<evidence type="ECO:0000256" key="7">
    <source>
        <dbReference type="SAM" id="MobiDB-lite"/>
    </source>
</evidence>
<feature type="region of interest" description="Disordered" evidence="7">
    <location>
        <begin position="413"/>
        <end position="476"/>
    </location>
</feature>
<keyword evidence="8" id="KW-1133">Transmembrane helix</keyword>
<dbReference type="GO" id="GO:0016567">
    <property type="term" value="P:protein ubiquitination"/>
    <property type="evidence" value="ECO:0007669"/>
    <property type="project" value="InterPro"/>
</dbReference>
<feature type="transmembrane region" description="Helical" evidence="8">
    <location>
        <begin position="237"/>
        <end position="258"/>
    </location>
</feature>
<evidence type="ECO:0000256" key="2">
    <source>
        <dbReference type="ARBA" id="ARBA00022723"/>
    </source>
</evidence>
<dbReference type="GO" id="GO:0004842">
    <property type="term" value="F:ubiquitin-protein transferase activity"/>
    <property type="evidence" value="ECO:0007669"/>
    <property type="project" value="InterPro"/>
</dbReference>
<dbReference type="Gene3D" id="1.20.120.1750">
    <property type="match status" value="1"/>
</dbReference>
<dbReference type="Proteomes" id="UP001295684">
    <property type="component" value="Unassembled WGS sequence"/>
</dbReference>
<evidence type="ECO:0000313" key="10">
    <source>
        <dbReference type="EMBL" id="CAI2364117.1"/>
    </source>
</evidence>
<evidence type="ECO:0000256" key="4">
    <source>
        <dbReference type="ARBA" id="ARBA00022771"/>
    </source>
</evidence>
<feature type="transmembrane region" description="Helical" evidence="8">
    <location>
        <begin position="303"/>
        <end position="325"/>
    </location>
</feature>
<evidence type="ECO:0000256" key="5">
    <source>
        <dbReference type="ARBA" id="ARBA00022786"/>
    </source>
</evidence>
<evidence type="ECO:0000259" key="9">
    <source>
        <dbReference type="PROSITE" id="PS51873"/>
    </source>
</evidence>
<feature type="domain" description="RING-type" evidence="9">
    <location>
        <begin position="18"/>
        <end position="239"/>
    </location>
</feature>
<accession>A0AAD1UBB5</accession>
<keyword evidence="3" id="KW-0677">Repeat</keyword>
<dbReference type="SUPFAM" id="SSF57850">
    <property type="entry name" value="RING/U-box"/>
    <property type="match status" value="2"/>
</dbReference>
<protein>
    <recommendedName>
        <fullName evidence="9">RING-type domain-containing protein</fullName>
    </recommendedName>
</protein>
<dbReference type="InterPro" id="IPR031127">
    <property type="entry name" value="E3_UB_ligase_RBR"/>
</dbReference>
<keyword evidence="1" id="KW-0808">Transferase</keyword>
<dbReference type="EMBL" id="CAMPGE010005268">
    <property type="protein sequence ID" value="CAI2364117.1"/>
    <property type="molecule type" value="Genomic_DNA"/>
</dbReference>
<name>A0AAD1UBB5_EUPCR</name>
<evidence type="ECO:0000256" key="1">
    <source>
        <dbReference type="ARBA" id="ARBA00022679"/>
    </source>
</evidence>
<comment type="caution">
    <text evidence="10">The sequence shown here is derived from an EMBL/GenBank/DDBJ whole genome shotgun (WGS) entry which is preliminary data.</text>
</comment>
<keyword evidence="6" id="KW-0862">Zinc</keyword>
<keyword evidence="11" id="KW-1185">Reference proteome</keyword>
<dbReference type="PANTHER" id="PTHR11685">
    <property type="entry name" value="RBR FAMILY RING FINGER AND IBR DOMAIN-CONTAINING"/>
    <property type="match status" value="1"/>
</dbReference>
<keyword evidence="5" id="KW-0833">Ubl conjugation pathway</keyword>
<keyword evidence="8" id="KW-0812">Transmembrane</keyword>
<reference evidence="10" key="1">
    <citation type="submission" date="2023-07" db="EMBL/GenBank/DDBJ databases">
        <authorList>
            <consortium name="AG Swart"/>
            <person name="Singh M."/>
            <person name="Singh A."/>
            <person name="Seah K."/>
            <person name="Emmerich C."/>
        </authorList>
    </citation>
    <scope>NUCLEOTIDE SEQUENCE</scope>
    <source>
        <strain evidence="10">DP1</strain>
    </source>
</reference>
<keyword evidence="4" id="KW-0863">Zinc-finger</keyword>
<dbReference type="AlphaFoldDB" id="A0AAD1UBB5"/>
<sequence length="476" mass="54385">MEEDSKQSEHRLSKIDLEANLCIICYVNPVQTQLECGFDTCLECLVNWIKANIYFNTVNERNYTCKCPDSTCNHTLTSEEITSVIMNSSLGVSKSSAYLAEINDQFMFFYISNKEDLRKCPNDGCGYAGIISFQKCTNSLICEKCNYEWVDPIHKPGISTGGILSLLKPGGDKQVLSYFWEVLFGKPCPGCSVTIYKDFGCSVMNCSLCKTEFCWLCQGKTQNHGQHFEGSICPGGYFITHVSWIFFLVFGVNSHLYYRFEGLRSIELSVAYYTLLIILSIFFLITFNSLLSLVADSYKRKHYFCTAFTCIFPLSVIAILCVWARLTNFGFTLAIICLIIELAIILLICAISSFGWLDKRMNRHYHEFQDEVPLRFDAQVHPVNLNKDLDILRENSMDQARVEQEVLARAEAKPKRKMIKRKKSTGLKKKKPIVKSMVKKSKSIGKSQNKKKLGQANKKKKLGQPRKSKMKNKVWR</sequence>
<keyword evidence="2" id="KW-0479">Metal-binding</keyword>
<keyword evidence="8" id="KW-0472">Membrane</keyword>
<evidence type="ECO:0000313" key="11">
    <source>
        <dbReference type="Proteomes" id="UP001295684"/>
    </source>
</evidence>
<proteinExistence type="predicted"/>
<feature type="transmembrane region" description="Helical" evidence="8">
    <location>
        <begin position="331"/>
        <end position="357"/>
    </location>
</feature>
<dbReference type="Pfam" id="PF22191">
    <property type="entry name" value="IBR_1"/>
    <property type="match status" value="1"/>
</dbReference>
<evidence type="ECO:0000256" key="8">
    <source>
        <dbReference type="SAM" id="Phobius"/>
    </source>
</evidence>
<evidence type="ECO:0000256" key="3">
    <source>
        <dbReference type="ARBA" id="ARBA00022737"/>
    </source>
</evidence>
<evidence type="ECO:0000256" key="6">
    <source>
        <dbReference type="ARBA" id="ARBA00022833"/>
    </source>
</evidence>